<evidence type="ECO:0000256" key="9">
    <source>
        <dbReference type="ARBA" id="ARBA00049183"/>
    </source>
</evidence>
<dbReference type="EC" id="2.4.99.12" evidence="4 11"/>
<gene>
    <name evidence="13" type="ORF">EVA68_03280</name>
</gene>
<dbReference type="InterPro" id="IPR039901">
    <property type="entry name" value="Kdotransferase"/>
</dbReference>
<dbReference type="GO" id="GO:0005886">
    <property type="term" value="C:plasma membrane"/>
    <property type="evidence" value="ECO:0007669"/>
    <property type="project" value="UniProtKB-SubCell"/>
</dbReference>
<keyword evidence="11" id="KW-0472">Membrane</keyword>
<dbReference type="PANTHER" id="PTHR42755">
    <property type="entry name" value="3-DEOXY-MANNO-OCTULOSONATE CYTIDYLYLTRANSFERASE"/>
    <property type="match status" value="1"/>
</dbReference>
<dbReference type="FunFam" id="3.40.50.11720:FF:000001">
    <property type="entry name" value="3-deoxy-D-manno-octulosonic acid transferase"/>
    <property type="match status" value="1"/>
</dbReference>
<dbReference type="Gene3D" id="3.40.50.2000">
    <property type="entry name" value="Glycogen Phosphorylase B"/>
    <property type="match status" value="1"/>
</dbReference>
<comment type="subcellular location">
    <subcellularLocation>
        <location evidence="1">Cell inner membrane</location>
        <topology evidence="1">Single-pass membrane protein</topology>
        <orientation evidence="1">Cytoplasmic side</orientation>
    </subcellularLocation>
    <subcellularLocation>
        <location evidence="11">Cell membrane</location>
    </subcellularLocation>
</comment>
<keyword evidence="6 11" id="KW-0808">Transferase</keyword>
<keyword evidence="11" id="KW-0448">Lipopolysaccharide biosynthesis</keyword>
<sequence length="419" mass="47638">MSRIFYDLLFYLLLPLVFIRLLWRSLKEPAYRENPFQRLGFVPRKVSLKPIIWVHAVSAGETIAVVPLVNRLLEKHCEIVMTNMTPTGRERCDALLGARVENYYAPYDFSGAMKRFLFRIRPQVLVIVDTELWPNMIHYAHARGTKILSVNARLSERSAKSYRFIGNFASQMLKKLDIVAVQKPAHGKRFVDLGLENSKLYVAGSIKFNSIHQSKNHHRLKSAIQILGPKRKIIASSTHAGEEQLLVKAFEELKSEWLDLMLVIAPRHVSRVEEVEAVVKRQGMVVNRRSTGRPCDASTDIFILDSMGELSYFYGACEIAVIGGSFVPVGGHNFIEAVTANLPVIMGPHLDNVEELLEDFIEKDAIITVSDLEELINTLHLLLKNIDRRSLMVRRATAVYERNQGAIERVERLILAQLK</sequence>
<dbReference type="GO" id="GO:0043842">
    <property type="term" value="F:Kdo transferase activity"/>
    <property type="evidence" value="ECO:0007669"/>
    <property type="project" value="UniProtKB-EC"/>
</dbReference>
<evidence type="ECO:0000256" key="3">
    <source>
        <dbReference type="ARBA" id="ARBA00006380"/>
    </source>
</evidence>
<name>A0A520S2P0_9GAMM</name>
<feature type="active site" description="Proton acceptor" evidence="10">
    <location>
        <position position="61"/>
    </location>
</feature>
<dbReference type="Proteomes" id="UP000316199">
    <property type="component" value="Unassembled WGS sequence"/>
</dbReference>
<evidence type="ECO:0000256" key="5">
    <source>
        <dbReference type="ARBA" id="ARBA00019077"/>
    </source>
</evidence>
<reference evidence="13 14" key="1">
    <citation type="submission" date="2019-02" db="EMBL/GenBank/DDBJ databases">
        <title>Prokaryotic population dynamics and viral predation in marine succession experiment using metagenomics: the confinement effect.</title>
        <authorList>
            <person name="Haro-Moreno J.M."/>
            <person name="Rodriguez-Valera F."/>
            <person name="Lopez-Perez M."/>
        </authorList>
    </citation>
    <scope>NUCLEOTIDE SEQUENCE [LARGE SCALE GENOMIC DNA]</scope>
    <source>
        <strain evidence="13">MED-G157</strain>
    </source>
</reference>
<dbReference type="UniPathway" id="UPA00958"/>
<accession>A0A520S2P0</accession>
<evidence type="ECO:0000313" key="14">
    <source>
        <dbReference type="Proteomes" id="UP000316199"/>
    </source>
</evidence>
<keyword evidence="11" id="KW-1003">Cell membrane</keyword>
<evidence type="ECO:0000256" key="4">
    <source>
        <dbReference type="ARBA" id="ARBA00012621"/>
    </source>
</evidence>
<proteinExistence type="inferred from homology"/>
<keyword evidence="7" id="KW-0735">Signal-anchor</keyword>
<evidence type="ECO:0000256" key="11">
    <source>
        <dbReference type="RuleBase" id="RU365103"/>
    </source>
</evidence>
<evidence type="ECO:0000313" key="13">
    <source>
        <dbReference type="EMBL" id="RZO76724.1"/>
    </source>
</evidence>
<dbReference type="InterPro" id="IPR038107">
    <property type="entry name" value="Glycos_transf_N_sf"/>
</dbReference>
<comment type="pathway">
    <text evidence="2 11">Bacterial outer membrane biogenesis; LPS core biosynthesis.</text>
</comment>
<comment type="function">
    <text evidence="11">Involved in lipopolysaccharide (LPS) biosynthesis. Catalyzes the transfer of 3-deoxy-D-manno-octulosonate (Kdo) residue(s) from CMP-Kdo to lipid IV(A), the tetraacyldisaccharide-1,4'-bisphosphate precursor of lipid A.</text>
</comment>
<dbReference type="PANTHER" id="PTHR42755:SF1">
    <property type="entry name" value="3-DEOXY-D-MANNO-OCTULOSONIC ACID TRANSFERASE, MITOCHONDRIAL-RELATED"/>
    <property type="match status" value="1"/>
</dbReference>
<dbReference type="Gene3D" id="3.40.50.11720">
    <property type="entry name" value="3-Deoxy-D-manno-octulosonic-acid transferase, N-terminal domain"/>
    <property type="match status" value="1"/>
</dbReference>
<dbReference type="Pfam" id="PF04413">
    <property type="entry name" value="Glycos_transf_N"/>
    <property type="match status" value="1"/>
</dbReference>
<evidence type="ECO:0000256" key="1">
    <source>
        <dbReference type="ARBA" id="ARBA00004388"/>
    </source>
</evidence>
<dbReference type="FunFam" id="3.40.50.2000:FF:000032">
    <property type="entry name" value="3-deoxy-D-manno-octulosonic acid transferase"/>
    <property type="match status" value="1"/>
</dbReference>
<dbReference type="EMBL" id="SHAG01000008">
    <property type="protein sequence ID" value="RZO76724.1"/>
    <property type="molecule type" value="Genomic_DNA"/>
</dbReference>
<comment type="caution">
    <text evidence="13">The sequence shown here is derived from an EMBL/GenBank/DDBJ whole genome shotgun (WGS) entry which is preliminary data.</text>
</comment>
<evidence type="ECO:0000256" key="10">
    <source>
        <dbReference type="PIRSR" id="PIRSR639901-1"/>
    </source>
</evidence>
<protein>
    <recommendedName>
        <fullName evidence="5 11">3-deoxy-D-manno-octulosonic acid transferase</fullName>
        <shortName evidence="11">Kdo transferase</shortName>
        <ecNumber evidence="4 11">2.4.99.12</ecNumber>
    </recommendedName>
    <alternativeName>
        <fullName evidence="8 11">Lipid IV(A) 3-deoxy-D-manno-octulosonic acid transferase</fullName>
    </alternativeName>
</protein>
<feature type="domain" description="3-deoxy-D-manno-octulosonic-acid transferase N-terminal" evidence="12">
    <location>
        <begin position="36"/>
        <end position="209"/>
    </location>
</feature>
<keyword evidence="7" id="KW-0812">Transmembrane</keyword>
<comment type="similarity">
    <text evidence="3">Belongs to the glycosyltransferase group 1 family. Glycosyltransferase 30 subfamily.</text>
</comment>
<evidence type="ECO:0000259" key="12">
    <source>
        <dbReference type="Pfam" id="PF04413"/>
    </source>
</evidence>
<evidence type="ECO:0000256" key="6">
    <source>
        <dbReference type="ARBA" id="ARBA00022679"/>
    </source>
</evidence>
<organism evidence="13 14">
    <name type="scientific">OM182 bacterium</name>
    <dbReference type="NCBI Taxonomy" id="2510334"/>
    <lineage>
        <taxon>Bacteria</taxon>
        <taxon>Pseudomonadati</taxon>
        <taxon>Pseudomonadota</taxon>
        <taxon>Gammaproteobacteria</taxon>
        <taxon>OMG group</taxon>
        <taxon>OM182 clade</taxon>
    </lineage>
</organism>
<dbReference type="AlphaFoldDB" id="A0A520S2P0"/>
<dbReference type="InterPro" id="IPR007507">
    <property type="entry name" value="Glycos_transf_N"/>
</dbReference>
<comment type="catalytic activity">
    <reaction evidence="9 11">
        <text>lipid IVA (E. coli) + CMP-3-deoxy-beta-D-manno-octulosonate = alpha-Kdo-(2-&gt;6)-lipid IVA (E. coli) + CMP + H(+)</text>
        <dbReference type="Rhea" id="RHEA:28066"/>
        <dbReference type="ChEBI" id="CHEBI:15378"/>
        <dbReference type="ChEBI" id="CHEBI:58603"/>
        <dbReference type="ChEBI" id="CHEBI:60364"/>
        <dbReference type="ChEBI" id="CHEBI:60377"/>
        <dbReference type="ChEBI" id="CHEBI:85987"/>
        <dbReference type="EC" id="2.4.99.12"/>
    </reaction>
</comment>
<dbReference type="GO" id="GO:0009245">
    <property type="term" value="P:lipid A biosynthetic process"/>
    <property type="evidence" value="ECO:0007669"/>
    <property type="project" value="TreeGrafter"/>
</dbReference>
<evidence type="ECO:0000256" key="8">
    <source>
        <dbReference type="ARBA" id="ARBA00031445"/>
    </source>
</evidence>
<evidence type="ECO:0000256" key="2">
    <source>
        <dbReference type="ARBA" id="ARBA00004713"/>
    </source>
</evidence>
<dbReference type="GO" id="GO:0009244">
    <property type="term" value="P:lipopolysaccharide core region biosynthetic process"/>
    <property type="evidence" value="ECO:0007669"/>
    <property type="project" value="UniProtKB-UniRule"/>
</dbReference>
<evidence type="ECO:0000256" key="7">
    <source>
        <dbReference type="ARBA" id="ARBA00022968"/>
    </source>
</evidence>
<dbReference type="SUPFAM" id="SSF53756">
    <property type="entry name" value="UDP-Glycosyltransferase/glycogen phosphorylase"/>
    <property type="match status" value="1"/>
</dbReference>